<evidence type="ECO:0000313" key="3">
    <source>
        <dbReference type="EMBL" id="STD08995.1"/>
    </source>
</evidence>
<dbReference type="Proteomes" id="UP000254118">
    <property type="component" value="Unassembled WGS sequence"/>
</dbReference>
<protein>
    <submittedName>
        <fullName evidence="3">Protein of uncharacterized function (DUF3099)</fullName>
    </submittedName>
</protein>
<proteinExistence type="predicted"/>
<feature type="transmembrane region" description="Helical" evidence="2">
    <location>
        <begin position="58"/>
        <end position="78"/>
    </location>
</feature>
<gene>
    <name evidence="3" type="ORF">NCTC7915_01114</name>
</gene>
<dbReference type="Pfam" id="PF11298">
    <property type="entry name" value="DUF3099"/>
    <property type="match status" value="1"/>
</dbReference>
<sequence length="135" mass="14610">MVTRSEQDGPIVYSISDAPVSARVDHDRRVRGYLISMGIRTASFVLAYVFWFVFELQWVAWVFVALAVVLPYPAVMLANMQEKRSSRGSFERPTRAIGPGSSGGAGGSQVAVRDAGSSTEGSQVPPASGRSWWVG</sequence>
<dbReference type="EMBL" id="UFYA01000001">
    <property type="protein sequence ID" value="STD08995.1"/>
    <property type="molecule type" value="Genomic_DNA"/>
</dbReference>
<accession>A0AA46BN05</accession>
<evidence type="ECO:0000256" key="2">
    <source>
        <dbReference type="SAM" id="Phobius"/>
    </source>
</evidence>
<dbReference type="InterPro" id="IPR021449">
    <property type="entry name" value="DUF3099"/>
</dbReference>
<comment type="caution">
    <text evidence="3">The sequence shown here is derived from an EMBL/GenBank/DDBJ whole genome shotgun (WGS) entry which is preliminary data.</text>
</comment>
<keyword evidence="2" id="KW-0812">Transmembrane</keyword>
<dbReference type="AlphaFoldDB" id="A0AA46BN05"/>
<feature type="region of interest" description="Disordered" evidence="1">
    <location>
        <begin position="83"/>
        <end position="135"/>
    </location>
</feature>
<reference evidence="3 4" key="1">
    <citation type="submission" date="2018-06" db="EMBL/GenBank/DDBJ databases">
        <authorList>
            <consortium name="Pathogen Informatics"/>
            <person name="Doyle S."/>
        </authorList>
    </citation>
    <scope>NUCLEOTIDE SEQUENCE [LARGE SCALE GENOMIC DNA]</scope>
    <source>
        <strain evidence="3 4">NCTC7915</strain>
    </source>
</reference>
<feature type="compositionally biased region" description="Basic and acidic residues" evidence="1">
    <location>
        <begin position="83"/>
        <end position="94"/>
    </location>
</feature>
<keyword evidence="2" id="KW-1133">Transmembrane helix</keyword>
<evidence type="ECO:0000313" key="4">
    <source>
        <dbReference type="Proteomes" id="UP000254118"/>
    </source>
</evidence>
<evidence type="ECO:0000256" key="1">
    <source>
        <dbReference type="SAM" id="MobiDB-lite"/>
    </source>
</evidence>
<name>A0AA46BN05_9MICO</name>
<keyword evidence="2" id="KW-0472">Membrane</keyword>
<organism evidence="3 4">
    <name type="scientific">Dermatophilus congolensis</name>
    <dbReference type="NCBI Taxonomy" id="1863"/>
    <lineage>
        <taxon>Bacteria</taxon>
        <taxon>Bacillati</taxon>
        <taxon>Actinomycetota</taxon>
        <taxon>Actinomycetes</taxon>
        <taxon>Micrococcales</taxon>
        <taxon>Dermatophilaceae</taxon>
        <taxon>Dermatophilus</taxon>
    </lineage>
</organism>
<feature type="transmembrane region" description="Helical" evidence="2">
    <location>
        <begin position="33"/>
        <end position="52"/>
    </location>
</feature>